<reference evidence="3 4" key="1">
    <citation type="submission" date="2017-03" db="EMBL/GenBank/DDBJ databases">
        <title>Foreign affairs: Plasmid Transfer between Roseobacters and Rhizobia.</title>
        <authorList>
            <person name="Bartling P."/>
            <person name="Bunk B."/>
            <person name="Overmann J."/>
            <person name="Brinkmann H."/>
            <person name="Petersen J."/>
        </authorList>
    </citation>
    <scope>NUCLEOTIDE SEQUENCE [LARGE SCALE GENOMIC DNA]</scope>
    <source>
        <strain evidence="3 4">MACL11</strain>
    </source>
</reference>
<dbReference type="STRING" id="1122214.Mame_03791"/>
<dbReference type="eggNOG" id="ENOG5034BXM">
    <property type="taxonomic scope" value="Bacteria"/>
</dbReference>
<dbReference type="AlphaFoldDB" id="A0A1U9Z5U8"/>
<accession>A0A1U9Z5U8</accession>
<dbReference type="OrthoDB" id="9977739at2"/>
<dbReference type="Pfam" id="PF13827">
    <property type="entry name" value="DUF4189"/>
    <property type="match status" value="1"/>
</dbReference>
<evidence type="ECO:0000313" key="3">
    <source>
        <dbReference type="EMBL" id="AQZ53093.1"/>
    </source>
</evidence>
<dbReference type="Proteomes" id="UP000191135">
    <property type="component" value="Chromosome"/>
</dbReference>
<feature type="domain" description="DUF4189" evidence="2">
    <location>
        <begin position="27"/>
        <end position="120"/>
    </location>
</feature>
<evidence type="ECO:0000259" key="2">
    <source>
        <dbReference type="Pfam" id="PF13827"/>
    </source>
</evidence>
<keyword evidence="4" id="KW-1185">Reference proteome</keyword>
<feature type="chain" id="PRO_5010700918" description="DUF4189 domain-containing protein" evidence="1">
    <location>
        <begin position="23"/>
        <end position="126"/>
    </location>
</feature>
<dbReference type="KEGG" id="mmed:Mame_03791"/>
<proteinExistence type="predicted"/>
<gene>
    <name evidence="3" type="ORF">Mame_03791</name>
</gene>
<protein>
    <recommendedName>
        <fullName evidence="2">DUF4189 domain-containing protein</fullName>
    </recommendedName>
</protein>
<dbReference type="InterPro" id="IPR025240">
    <property type="entry name" value="DUF4189"/>
</dbReference>
<feature type="signal peptide" evidence="1">
    <location>
        <begin position="1"/>
        <end position="22"/>
    </location>
</feature>
<evidence type="ECO:0000313" key="4">
    <source>
        <dbReference type="Proteomes" id="UP000191135"/>
    </source>
</evidence>
<organism evidence="3 4">
    <name type="scientific">Martelella mediterranea DSM 17316</name>
    <dbReference type="NCBI Taxonomy" id="1122214"/>
    <lineage>
        <taxon>Bacteria</taxon>
        <taxon>Pseudomonadati</taxon>
        <taxon>Pseudomonadota</taxon>
        <taxon>Alphaproteobacteria</taxon>
        <taxon>Hyphomicrobiales</taxon>
        <taxon>Aurantimonadaceae</taxon>
        <taxon>Martelella</taxon>
    </lineage>
</organism>
<dbReference type="RefSeq" id="WP_155122150.1">
    <property type="nucleotide sequence ID" value="NZ_AQWH01000013.1"/>
</dbReference>
<name>A0A1U9Z5U8_9HYPH</name>
<dbReference type="EMBL" id="CP020330">
    <property type="protein sequence ID" value="AQZ53093.1"/>
    <property type="molecule type" value="Genomic_DNA"/>
</dbReference>
<evidence type="ECO:0000256" key="1">
    <source>
        <dbReference type="SAM" id="SignalP"/>
    </source>
</evidence>
<keyword evidence="1" id="KW-0732">Signal</keyword>
<sequence length="126" mass="12601" precursor="true">MKKFLEMVVVAAIWALPAAAFAGSNVAVAYSSSTQDVGFAEADSESAASDKAMSECGKGGAGDCEIAFSGADMCVSLARATSRAAMGIGAGSSRQASQDEAMAKCAEGGAEGCNIHDTYCAPSNLE</sequence>